<dbReference type="SUPFAM" id="SSF52047">
    <property type="entry name" value="RNI-like"/>
    <property type="match status" value="1"/>
</dbReference>
<dbReference type="AlphaFoldDB" id="A0A9W9UGH8"/>
<accession>A0A9W9UGH8</accession>
<gene>
    <name evidence="1" type="ORF">N7541_009402</name>
</gene>
<dbReference type="Proteomes" id="UP001148299">
    <property type="component" value="Unassembled WGS sequence"/>
</dbReference>
<evidence type="ECO:0000313" key="1">
    <source>
        <dbReference type="EMBL" id="KAJ5340278.1"/>
    </source>
</evidence>
<evidence type="ECO:0008006" key="3">
    <source>
        <dbReference type="Google" id="ProtNLM"/>
    </source>
</evidence>
<evidence type="ECO:0000313" key="2">
    <source>
        <dbReference type="Proteomes" id="UP001148299"/>
    </source>
</evidence>
<name>A0A9W9UGH8_PENBR</name>
<dbReference type="EMBL" id="JAPZBR010000008">
    <property type="protein sequence ID" value="KAJ5340278.1"/>
    <property type="molecule type" value="Genomic_DNA"/>
</dbReference>
<comment type="caution">
    <text evidence="1">The sequence shown here is derived from an EMBL/GenBank/DDBJ whole genome shotgun (WGS) entry which is preliminary data.</text>
</comment>
<protein>
    <recommendedName>
        <fullName evidence="3">F-box domain-containing protein</fullName>
    </recommendedName>
</protein>
<reference evidence="1" key="2">
    <citation type="journal article" date="2023" name="IMA Fungus">
        <title>Comparative genomic study of the Penicillium genus elucidates a diverse pangenome and 15 lateral gene transfer events.</title>
        <authorList>
            <person name="Petersen C."/>
            <person name="Sorensen T."/>
            <person name="Nielsen M.R."/>
            <person name="Sondergaard T.E."/>
            <person name="Sorensen J.L."/>
            <person name="Fitzpatrick D.A."/>
            <person name="Frisvad J.C."/>
            <person name="Nielsen K.L."/>
        </authorList>
    </citation>
    <scope>NUCLEOTIDE SEQUENCE</scope>
    <source>
        <strain evidence="1">IBT 35675</strain>
    </source>
</reference>
<organism evidence="1 2">
    <name type="scientific">Penicillium brevicompactum</name>
    <dbReference type="NCBI Taxonomy" id="5074"/>
    <lineage>
        <taxon>Eukaryota</taxon>
        <taxon>Fungi</taxon>
        <taxon>Dikarya</taxon>
        <taxon>Ascomycota</taxon>
        <taxon>Pezizomycotina</taxon>
        <taxon>Eurotiomycetes</taxon>
        <taxon>Eurotiomycetidae</taxon>
        <taxon>Eurotiales</taxon>
        <taxon>Aspergillaceae</taxon>
        <taxon>Penicillium</taxon>
    </lineage>
</organism>
<keyword evidence="2" id="KW-1185">Reference proteome</keyword>
<sequence length="421" mass="48469">MPAGIDWFSPELIEIIAEHLGGDDILNLRLSTRYFRDNSLTVFISRFFRRRVHLLSQHSLSALLDISRHPLFGPSINTVVISPDHLRPVRQHDELLSLPYWYWDPDSRGAKEREEYEKRIDEQNYLRLTGLDTAYLTRVFRHATNCRSVFLDDRHQPWGAAIIKRETGLYPSSCIESDYSESYLKKAVHTVLAAMTASEVPITTFAINNGNERLHVHPKMLLPPAFYLDHVPWVATLSMLQLVLNPGYEDVPQVWSKPLGEFIMLFPKLECLDLYFDTRVEQPNFNALAQAIHLPRLRILKLAGINCLPEDLLMIFNNHRNTLREISLNIVGISSMTGGSWETLLAKIRDRFQITRFKMMQCDADGSDLCFEEYNVDRSFAIDLKGGDPRLLDRLINGIKKGPTRNEARNFVLDTISMDNN</sequence>
<proteinExistence type="predicted"/>
<reference evidence="1" key="1">
    <citation type="submission" date="2022-12" db="EMBL/GenBank/DDBJ databases">
        <authorList>
            <person name="Petersen C."/>
        </authorList>
    </citation>
    <scope>NUCLEOTIDE SEQUENCE</scope>
    <source>
        <strain evidence="1">IBT 35675</strain>
    </source>
</reference>